<dbReference type="PANTHER" id="PTHR13420:SF7">
    <property type="entry name" value="UPF0235 PROTEIN C15ORF40"/>
    <property type="match status" value="1"/>
</dbReference>
<dbReference type="GO" id="GO:0005737">
    <property type="term" value="C:cytoplasm"/>
    <property type="evidence" value="ECO:0007669"/>
    <property type="project" value="TreeGrafter"/>
</dbReference>
<evidence type="ECO:0000313" key="3">
    <source>
        <dbReference type="Proteomes" id="UP000326924"/>
    </source>
</evidence>
<reference evidence="2 3" key="1">
    <citation type="submission" date="2019-09" db="EMBL/GenBank/DDBJ databases">
        <title>Draft genome of the ectomycorrhizal ascomycete Sphaerosporella brunnea.</title>
        <authorList>
            <consortium name="DOE Joint Genome Institute"/>
            <person name="Benucci G.M."/>
            <person name="Marozzi G."/>
            <person name="Antonielli L."/>
            <person name="Sanchez S."/>
            <person name="Marco P."/>
            <person name="Wang X."/>
            <person name="Falini L.B."/>
            <person name="Barry K."/>
            <person name="Haridas S."/>
            <person name="Lipzen A."/>
            <person name="Labutti K."/>
            <person name="Grigoriev I.V."/>
            <person name="Murat C."/>
            <person name="Martin F."/>
            <person name="Albertini E."/>
            <person name="Donnini D."/>
            <person name="Bonito G."/>
        </authorList>
    </citation>
    <scope>NUCLEOTIDE SEQUENCE [LARGE SCALE GENOMIC DNA]</scope>
    <source>
        <strain evidence="2 3">Sb_GMNB300</strain>
    </source>
</reference>
<evidence type="ECO:0000256" key="1">
    <source>
        <dbReference type="ARBA" id="ARBA00010364"/>
    </source>
</evidence>
<evidence type="ECO:0000313" key="2">
    <source>
        <dbReference type="EMBL" id="KAA8896785.1"/>
    </source>
</evidence>
<name>A0A5J5ELE9_9PEZI</name>
<dbReference type="InParanoid" id="A0A5J5ELE9"/>
<dbReference type="OrthoDB" id="244097at2759"/>
<dbReference type="SUPFAM" id="SSF69786">
    <property type="entry name" value="YggU-like"/>
    <property type="match status" value="1"/>
</dbReference>
<accession>A0A5J5ELE9</accession>
<comment type="similarity">
    <text evidence="1">Belongs to the UPF0235 family.</text>
</comment>
<gene>
    <name evidence="2" type="ORF">FN846DRAFT_910584</name>
</gene>
<dbReference type="InterPro" id="IPR003746">
    <property type="entry name" value="DUF167"/>
</dbReference>
<dbReference type="AlphaFoldDB" id="A0A5J5ELE9"/>
<dbReference type="Proteomes" id="UP000326924">
    <property type="component" value="Unassembled WGS sequence"/>
</dbReference>
<protein>
    <submittedName>
        <fullName evidence="2">Uncharacterized protein</fullName>
    </submittedName>
</protein>
<organism evidence="2 3">
    <name type="scientific">Sphaerosporella brunnea</name>
    <dbReference type="NCBI Taxonomy" id="1250544"/>
    <lineage>
        <taxon>Eukaryota</taxon>
        <taxon>Fungi</taxon>
        <taxon>Dikarya</taxon>
        <taxon>Ascomycota</taxon>
        <taxon>Pezizomycotina</taxon>
        <taxon>Pezizomycetes</taxon>
        <taxon>Pezizales</taxon>
        <taxon>Pyronemataceae</taxon>
        <taxon>Sphaerosporella</taxon>
    </lineage>
</organism>
<dbReference type="HAMAP" id="MF_00634">
    <property type="entry name" value="UPF0235"/>
    <property type="match status" value="1"/>
</dbReference>
<proteinExistence type="inferred from homology"/>
<dbReference type="Pfam" id="PF02594">
    <property type="entry name" value="DUF167"/>
    <property type="match status" value="1"/>
</dbReference>
<dbReference type="InterPro" id="IPR036591">
    <property type="entry name" value="YggU-like_sf"/>
</dbReference>
<dbReference type="Gene3D" id="3.30.1200.10">
    <property type="entry name" value="YggU-like"/>
    <property type="match status" value="1"/>
</dbReference>
<dbReference type="PANTHER" id="PTHR13420">
    <property type="entry name" value="UPF0235 PROTEIN C15ORF40"/>
    <property type="match status" value="1"/>
</dbReference>
<sequence length="105" mass="11056">MSITKPTPSTLRLLLTIKPNARTTSVVAVDPASSITLRIHAPPRDGEANDEVVRFVAKALGLRKSDARIVRGMKTREKIVKVGGATGIEVLAETASAGGGGLIRR</sequence>
<dbReference type="EMBL" id="VXIS01000207">
    <property type="protein sequence ID" value="KAA8896785.1"/>
    <property type="molecule type" value="Genomic_DNA"/>
</dbReference>
<dbReference type="SMART" id="SM01152">
    <property type="entry name" value="DUF167"/>
    <property type="match status" value="1"/>
</dbReference>
<dbReference type="NCBIfam" id="TIGR00251">
    <property type="entry name" value="DUF167 family protein"/>
    <property type="match status" value="1"/>
</dbReference>
<comment type="caution">
    <text evidence="2">The sequence shown here is derived from an EMBL/GenBank/DDBJ whole genome shotgun (WGS) entry which is preliminary data.</text>
</comment>
<keyword evidence="3" id="KW-1185">Reference proteome</keyword>